<name>A0AB94INE6_9BACI</name>
<comment type="caution">
    <text evidence="3">The sequence shown here is derived from an EMBL/GenBank/DDBJ whole genome shotgun (WGS) entry which is preliminary data.</text>
</comment>
<protein>
    <submittedName>
        <fullName evidence="3">Glycerophosphoryl diester phosphodiesterase</fullName>
    </submittedName>
</protein>
<evidence type="ECO:0000313" key="3">
    <source>
        <dbReference type="EMBL" id="ETI68493.1"/>
    </source>
</evidence>
<dbReference type="GO" id="GO:0008081">
    <property type="term" value="F:phosphoric diester hydrolase activity"/>
    <property type="evidence" value="ECO:0007669"/>
    <property type="project" value="InterPro"/>
</dbReference>
<evidence type="ECO:0000313" key="4">
    <source>
        <dbReference type="Proteomes" id="UP000018877"/>
    </source>
</evidence>
<reference evidence="3 4" key="1">
    <citation type="journal article" date="2014" name="Environ. Microbiol.">
        <title>The nitrate-ammonifying and nosZ-carrying bacterium Bacillus vireti is a potent source and sink for nitric and nitrous oxide under high nitrate conditions.</title>
        <authorList>
            <person name="Mania D."/>
            <person name="Heylen K."/>
            <person name="van Spanning R.J."/>
            <person name="Frostegard A."/>
        </authorList>
    </citation>
    <scope>NUCLEOTIDE SEQUENCE [LARGE SCALE GENOMIC DNA]</scope>
    <source>
        <strain evidence="3 4">LMG 21834</strain>
    </source>
</reference>
<dbReference type="AlphaFoldDB" id="A0AB94INE6"/>
<keyword evidence="4" id="KW-1185">Reference proteome</keyword>
<evidence type="ECO:0000259" key="2">
    <source>
        <dbReference type="PROSITE" id="PS51704"/>
    </source>
</evidence>
<sequence>MESVTIGKPLKKKKRRLLFFKYVLPAILVFLLLVNFVPVKQIKEKSFFKNDRPMVIAHQGGELLAPSNTIPAFTNAANMGVDVLDTDLHITKDGYLVAIHDPTVDRTTNGQGKIADMTLTEIQELDAGYHFKDLQGKYSYRGKGAYIPTAEELFQQFGEFRWSMEIKDDNPSSRYDEMAKKLWALIQKYQMEDKIFISAFDQNILSTFDNYAKGRVAISAGKQEVTKFVIFHKFFLRDLYQPQVDAFQIPTNSSGFDLTDKKLIDGAHRRGMKMDYWTIDDPKIMQKLIDAGADGIQTNRPDLLLKLLEKN</sequence>
<gene>
    <name evidence="3" type="ORF">BAVI_12209</name>
</gene>
<accession>A0AB94INE6</accession>
<dbReference type="PANTHER" id="PTHR46211">
    <property type="entry name" value="GLYCEROPHOSPHORYL DIESTER PHOSPHODIESTERASE"/>
    <property type="match status" value="1"/>
</dbReference>
<keyword evidence="1" id="KW-0472">Membrane</keyword>
<dbReference type="InterPro" id="IPR030395">
    <property type="entry name" value="GP_PDE_dom"/>
</dbReference>
<dbReference type="PANTHER" id="PTHR46211:SF1">
    <property type="entry name" value="GLYCEROPHOSPHODIESTER PHOSPHODIESTERASE, CYTOPLASMIC"/>
    <property type="match status" value="1"/>
</dbReference>
<dbReference type="PROSITE" id="PS51704">
    <property type="entry name" value="GP_PDE"/>
    <property type="match status" value="1"/>
</dbReference>
<keyword evidence="1" id="KW-1133">Transmembrane helix</keyword>
<keyword evidence="1" id="KW-0812">Transmembrane</keyword>
<dbReference type="CDD" id="cd08561">
    <property type="entry name" value="GDPD_cytoplasmic_ScUgpQ2_like"/>
    <property type="match status" value="1"/>
</dbReference>
<dbReference type="Proteomes" id="UP000018877">
    <property type="component" value="Unassembled WGS sequence"/>
</dbReference>
<dbReference type="InterPro" id="IPR017946">
    <property type="entry name" value="PLC-like_Pdiesterase_TIM-brl"/>
</dbReference>
<feature type="domain" description="GP-PDE" evidence="2">
    <location>
        <begin position="53"/>
        <end position="308"/>
    </location>
</feature>
<proteinExistence type="predicted"/>
<dbReference type="Gene3D" id="3.20.20.190">
    <property type="entry name" value="Phosphatidylinositol (PI) phosphodiesterase"/>
    <property type="match status" value="1"/>
</dbReference>
<organism evidence="3 4">
    <name type="scientific">Neobacillus vireti LMG 21834</name>
    <dbReference type="NCBI Taxonomy" id="1131730"/>
    <lineage>
        <taxon>Bacteria</taxon>
        <taxon>Bacillati</taxon>
        <taxon>Bacillota</taxon>
        <taxon>Bacilli</taxon>
        <taxon>Bacillales</taxon>
        <taxon>Bacillaceae</taxon>
        <taxon>Neobacillus</taxon>
    </lineage>
</organism>
<evidence type="ECO:0000256" key="1">
    <source>
        <dbReference type="SAM" id="Phobius"/>
    </source>
</evidence>
<dbReference type="SUPFAM" id="SSF51695">
    <property type="entry name" value="PLC-like phosphodiesterases"/>
    <property type="match status" value="1"/>
</dbReference>
<feature type="transmembrane region" description="Helical" evidence="1">
    <location>
        <begin position="18"/>
        <end position="37"/>
    </location>
</feature>
<dbReference type="Pfam" id="PF03009">
    <property type="entry name" value="GDPD"/>
    <property type="match status" value="1"/>
</dbReference>
<dbReference type="EMBL" id="ALAN01000068">
    <property type="protein sequence ID" value="ETI68493.1"/>
    <property type="molecule type" value="Genomic_DNA"/>
</dbReference>
<dbReference type="GO" id="GO:0006629">
    <property type="term" value="P:lipid metabolic process"/>
    <property type="evidence" value="ECO:0007669"/>
    <property type="project" value="InterPro"/>
</dbReference>
<dbReference type="RefSeq" id="WP_024028627.1">
    <property type="nucleotide sequence ID" value="NZ_ALAN01000068.1"/>
</dbReference>